<proteinExistence type="predicted"/>
<protein>
    <submittedName>
        <fullName evidence="1">Unannotated protein</fullName>
    </submittedName>
</protein>
<name>A0A6J7KSN7_9ZZZZ</name>
<dbReference type="AlphaFoldDB" id="A0A6J7KSN7"/>
<evidence type="ECO:0000313" key="1">
    <source>
        <dbReference type="EMBL" id="CAB4958525.1"/>
    </source>
</evidence>
<sequence>MASRVGVPASLTAMSQGYRSEHGQTVDSRYFAGMDIISALFIENIELRQVEGPSTRIDLTGVQFSMVSPQPVPHTIEPHLCIIVHCPVGAKGNGALEVVYYRDEEQIARNVQPLQVEPGKFNYRLVRADLTFEEYGSIEARCRIDLGPVTVVPFTLLPPVG</sequence>
<reference evidence="1" key="1">
    <citation type="submission" date="2020-05" db="EMBL/GenBank/DDBJ databases">
        <authorList>
            <person name="Chiriac C."/>
            <person name="Salcher M."/>
            <person name="Ghai R."/>
            <person name="Kavagutti S V."/>
        </authorList>
    </citation>
    <scope>NUCLEOTIDE SEQUENCE</scope>
</reference>
<organism evidence="1">
    <name type="scientific">freshwater metagenome</name>
    <dbReference type="NCBI Taxonomy" id="449393"/>
    <lineage>
        <taxon>unclassified sequences</taxon>
        <taxon>metagenomes</taxon>
        <taxon>ecological metagenomes</taxon>
    </lineage>
</organism>
<dbReference type="EMBL" id="CAFBNC010000195">
    <property type="protein sequence ID" value="CAB4958525.1"/>
    <property type="molecule type" value="Genomic_DNA"/>
</dbReference>
<accession>A0A6J7KSN7</accession>
<gene>
    <name evidence="1" type="ORF">UFOPK3733_02302</name>
</gene>